<comment type="caution">
    <text evidence="3">The sequence shown here is derived from an EMBL/GenBank/DDBJ whole genome shotgun (WGS) entry which is preliminary data.</text>
</comment>
<evidence type="ECO:0000259" key="2">
    <source>
        <dbReference type="Pfam" id="PF00745"/>
    </source>
</evidence>
<feature type="compositionally biased region" description="Basic and acidic residues" evidence="1">
    <location>
        <begin position="1"/>
        <end position="28"/>
    </location>
</feature>
<keyword evidence="4" id="KW-1185">Reference proteome</keyword>
<dbReference type="AlphaFoldDB" id="M0E8S2"/>
<dbReference type="GO" id="GO:0033014">
    <property type="term" value="P:tetrapyrrole biosynthetic process"/>
    <property type="evidence" value="ECO:0007669"/>
    <property type="project" value="InterPro"/>
</dbReference>
<feature type="region of interest" description="Disordered" evidence="1">
    <location>
        <begin position="1"/>
        <end position="30"/>
    </location>
</feature>
<gene>
    <name evidence="3" type="ORF">C471_02290</name>
</gene>
<dbReference type="SUPFAM" id="SSF69075">
    <property type="entry name" value="Glutamyl tRNA-reductase dimerization domain"/>
    <property type="match status" value="1"/>
</dbReference>
<dbReference type="PATRIC" id="fig|1227484.4.peg.467"/>
<dbReference type="InterPro" id="IPR036453">
    <property type="entry name" value="GluRdtase_dimer_dom_sf"/>
</dbReference>
<evidence type="ECO:0000256" key="1">
    <source>
        <dbReference type="SAM" id="MobiDB-lite"/>
    </source>
</evidence>
<accession>M0E8S2</accession>
<reference evidence="3 4" key="1">
    <citation type="journal article" date="2014" name="PLoS Genet.">
        <title>Phylogenetically driven sequencing of extremely halophilic archaea reveals strategies for static and dynamic osmo-response.</title>
        <authorList>
            <person name="Becker E.A."/>
            <person name="Seitzer P.M."/>
            <person name="Tritt A."/>
            <person name="Larsen D."/>
            <person name="Krusor M."/>
            <person name="Yao A.I."/>
            <person name="Wu D."/>
            <person name="Madern D."/>
            <person name="Eisen J.A."/>
            <person name="Darling A.E."/>
            <person name="Facciotti M.T."/>
        </authorList>
    </citation>
    <scope>NUCLEOTIDE SEQUENCE [LARGE SCALE GENOMIC DNA]</scope>
    <source>
        <strain evidence="3 4">DSM 1137</strain>
    </source>
</reference>
<dbReference type="InterPro" id="IPR015896">
    <property type="entry name" value="4pyrrol_synth_GluRdtase_dimer"/>
</dbReference>
<dbReference type="RefSeq" id="WP_004046348.1">
    <property type="nucleotide sequence ID" value="NZ_AOJE01000010.1"/>
</dbReference>
<dbReference type="OrthoDB" id="4562at2157"/>
<organism evidence="3 4">
    <name type="scientific">Halorubrum saccharovorum DSM 1137</name>
    <dbReference type="NCBI Taxonomy" id="1227484"/>
    <lineage>
        <taxon>Archaea</taxon>
        <taxon>Methanobacteriati</taxon>
        <taxon>Methanobacteriota</taxon>
        <taxon>Stenosarchaea group</taxon>
        <taxon>Halobacteria</taxon>
        <taxon>Halobacteriales</taxon>
        <taxon>Haloferacaceae</taxon>
        <taxon>Halorubrum</taxon>
    </lineage>
</organism>
<dbReference type="GO" id="GO:0050661">
    <property type="term" value="F:NADP binding"/>
    <property type="evidence" value="ECO:0007669"/>
    <property type="project" value="InterPro"/>
</dbReference>
<name>M0E8S2_9EURY</name>
<dbReference type="STRING" id="1227484.C471_02290"/>
<dbReference type="Proteomes" id="UP000011514">
    <property type="component" value="Unassembled WGS sequence"/>
</dbReference>
<evidence type="ECO:0000313" key="3">
    <source>
        <dbReference type="EMBL" id="ELZ42784.1"/>
    </source>
</evidence>
<protein>
    <submittedName>
        <fullName evidence="3">Glutamyl-tRNA reductase</fullName>
    </submittedName>
</protein>
<evidence type="ECO:0000313" key="4">
    <source>
        <dbReference type="Proteomes" id="UP000011514"/>
    </source>
</evidence>
<sequence>MSTDRSDGNAARSEGDHDELGAPPDPERLRRRLRRRTDAIERREVAEAVSVLDARGDLTDDQRETVREFGSALVEALTAAPEQALERAARTEGARERGRARAVRRLFDLDEV</sequence>
<dbReference type="Pfam" id="PF00745">
    <property type="entry name" value="GlutR_dimer"/>
    <property type="match status" value="1"/>
</dbReference>
<dbReference type="GO" id="GO:0008883">
    <property type="term" value="F:glutamyl-tRNA reductase activity"/>
    <property type="evidence" value="ECO:0007669"/>
    <property type="project" value="InterPro"/>
</dbReference>
<feature type="domain" description="Tetrapyrrole biosynthesis glutamyl-tRNA reductase dimerisation" evidence="2">
    <location>
        <begin position="31"/>
        <end position="109"/>
    </location>
</feature>
<dbReference type="EMBL" id="AOJE01000010">
    <property type="protein sequence ID" value="ELZ42784.1"/>
    <property type="molecule type" value="Genomic_DNA"/>
</dbReference>
<proteinExistence type="predicted"/>